<feature type="compositionally biased region" description="Basic and acidic residues" evidence="1">
    <location>
        <begin position="107"/>
        <end position="118"/>
    </location>
</feature>
<feature type="region of interest" description="Disordered" evidence="1">
    <location>
        <begin position="85"/>
        <end position="134"/>
    </location>
</feature>
<accession>A0A0A1UV61</accession>
<dbReference type="eggNOG" id="ENOG502T09I">
    <property type="taxonomic scope" value="Eukaryota"/>
</dbReference>
<sequence length="890" mass="99353">MASKHPVPSRAALNALRGVILTTSCSVILLAEERRRRLQLARAAIENARKLHMVQSNRGPLALAETNTPWESRFAEVDGEVLSMAPLPRPRTSTRRRGRSHLIGTRSESEVHYDDDGRTQSTSRADTRSKVSKSPVDVDVLGRAFDMVNLENMRLSPLRSHCYTDLDWKAPRAFTQSGASKAPLSSTRQSTPDTKTSPSQPAEDSPEAEYESILDSNEGLHIDSIGSARLYLEKSGSEGLTVRPFYDEAIVVLEQLLQDMELTGAKKADVSERINLATMIFQRVAAFGPPLPRATRPLRSQGIRLLQVVSTASPDKLATTLAMLLPLSKDPLKFLLPFIECTQHGSNRKGVQDALRFLSQNARSCSWARGVLVCRLLAQLAKTQANYDKTKRVYRVLQDAGLYKEFGIPQSTEYKIRRLMAILALERGDDSLANTELEFLGKLDSEACRSDIRLQTRLITSNAKMGKWAEVCSDIEALGQISNTQCIGFQRLLIRTTDIFDKSHNAYELEMFLRKLATEYKLSLKHRWIYAVLDYYASRRQVEPVFSWLQFCSSHGLQIDSAFNKRFFARCRKFWSFSDKTIQSLEESLRARARTAPQTASEMGQNELQRQMASLVSNGEWEQVTEIYETACFSGTDHSMQCLRLAVLAYTKCRNPDIERASNLIQSAYAKGGDISEALTPLLLAKLERGDDPSSLINGALRMGVRIHDSAYNKAAQALSGRGDHRAAADMCELAARENGNGELLYNEYNFANLVFAYTGSASYRALQSLLSEFTSDVQWWHGSRTCKETIKLAMKTAAMRSVAHSQNSAPHRQALDELDEALIHVKKCRSTKDDRRAVSEAYVRLAAMPSSKVHSKTNGRFSNKASKLRREQEVAQIAEPVLGVASSSG</sequence>
<evidence type="ECO:0000313" key="3">
    <source>
        <dbReference type="Proteomes" id="UP000030151"/>
    </source>
</evidence>
<dbReference type="EMBL" id="JELW01000007">
    <property type="protein sequence ID" value="EXV01594.1"/>
    <property type="molecule type" value="Genomic_DNA"/>
</dbReference>
<evidence type="ECO:0000256" key="1">
    <source>
        <dbReference type="SAM" id="MobiDB-lite"/>
    </source>
</evidence>
<gene>
    <name evidence="2" type="ORF">X797_005110</name>
</gene>
<proteinExistence type="predicted"/>
<dbReference type="OrthoDB" id="185373at2759"/>
<feature type="compositionally biased region" description="Polar residues" evidence="1">
    <location>
        <begin position="176"/>
        <end position="202"/>
    </location>
</feature>
<comment type="caution">
    <text evidence="2">The sequence shown here is derived from an EMBL/GenBank/DDBJ whole genome shotgun (WGS) entry which is preliminary data.</text>
</comment>
<organism evidence="2 3">
    <name type="scientific">Metarhizium robertsii</name>
    <dbReference type="NCBI Taxonomy" id="568076"/>
    <lineage>
        <taxon>Eukaryota</taxon>
        <taxon>Fungi</taxon>
        <taxon>Dikarya</taxon>
        <taxon>Ascomycota</taxon>
        <taxon>Pezizomycotina</taxon>
        <taxon>Sordariomycetes</taxon>
        <taxon>Hypocreomycetidae</taxon>
        <taxon>Hypocreales</taxon>
        <taxon>Clavicipitaceae</taxon>
        <taxon>Metarhizium</taxon>
    </lineage>
</organism>
<dbReference type="HOGENOM" id="CLU_323127_0_0_1"/>
<protein>
    <submittedName>
        <fullName evidence="2">Uncharacterized protein</fullName>
    </submittedName>
</protein>
<dbReference type="Proteomes" id="UP000030151">
    <property type="component" value="Unassembled WGS sequence"/>
</dbReference>
<evidence type="ECO:0000313" key="2">
    <source>
        <dbReference type="EMBL" id="EXV01594.1"/>
    </source>
</evidence>
<feature type="region of interest" description="Disordered" evidence="1">
    <location>
        <begin position="176"/>
        <end position="211"/>
    </location>
</feature>
<name>A0A0A1UV61_9HYPO</name>
<reference evidence="2 3" key="1">
    <citation type="submission" date="2014-02" db="EMBL/GenBank/DDBJ databases">
        <title>The genome sequence of the entomopathogenic fungus Metarhizium robertsii ARSEF 2575.</title>
        <authorList>
            <person name="Giuliano Garisto Donzelli B."/>
            <person name="Roe B.A."/>
            <person name="Macmil S.L."/>
            <person name="Krasnoff S.B."/>
            <person name="Gibson D.M."/>
        </authorList>
    </citation>
    <scope>NUCLEOTIDE SEQUENCE [LARGE SCALE GENOMIC DNA]</scope>
    <source>
        <strain evidence="2 3">ARSEF 2575</strain>
    </source>
</reference>
<dbReference type="AlphaFoldDB" id="A0A0A1UV61"/>